<reference evidence="3 4" key="1">
    <citation type="journal article" date="2019" name="Commun. Biol.">
        <title>The bagworm genome reveals a unique fibroin gene that provides high tensile strength.</title>
        <authorList>
            <person name="Kono N."/>
            <person name="Nakamura H."/>
            <person name="Ohtoshi R."/>
            <person name="Tomita M."/>
            <person name="Numata K."/>
            <person name="Arakawa K."/>
        </authorList>
    </citation>
    <scope>NUCLEOTIDE SEQUENCE [LARGE SCALE GENOMIC DNA]</scope>
</reference>
<feature type="domain" description="CHK kinase-like" evidence="2">
    <location>
        <begin position="64"/>
        <end position="253"/>
    </location>
</feature>
<dbReference type="PANTHER" id="PTHR11012">
    <property type="entry name" value="PROTEIN KINASE-LIKE DOMAIN-CONTAINING"/>
    <property type="match status" value="1"/>
</dbReference>
<keyword evidence="1" id="KW-0812">Transmembrane</keyword>
<protein>
    <submittedName>
        <fullName evidence="3">Uncharacterized oxidoreductase dhs-27</fullName>
    </submittedName>
</protein>
<keyword evidence="4" id="KW-1185">Reference proteome</keyword>
<name>A0A4C1ZH00_EUMVA</name>
<organism evidence="3 4">
    <name type="scientific">Eumeta variegata</name>
    <name type="common">Bagworm moth</name>
    <name type="synonym">Eumeta japonica</name>
    <dbReference type="NCBI Taxonomy" id="151549"/>
    <lineage>
        <taxon>Eukaryota</taxon>
        <taxon>Metazoa</taxon>
        <taxon>Ecdysozoa</taxon>
        <taxon>Arthropoda</taxon>
        <taxon>Hexapoda</taxon>
        <taxon>Insecta</taxon>
        <taxon>Pterygota</taxon>
        <taxon>Neoptera</taxon>
        <taxon>Endopterygota</taxon>
        <taxon>Lepidoptera</taxon>
        <taxon>Glossata</taxon>
        <taxon>Ditrysia</taxon>
        <taxon>Tineoidea</taxon>
        <taxon>Psychidae</taxon>
        <taxon>Oiketicinae</taxon>
        <taxon>Eumeta</taxon>
    </lineage>
</organism>
<dbReference type="OrthoDB" id="7634340at2759"/>
<dbReference type="InterPro" id="IPR004119">
    <property type="entry name" value="EcKL"/>
</dbReference>
<dbReference type="InterPro" id="IPR011009">
    <property type="entry name" value="Kinase-like_dom_sf"/>
</dbReference>
<dbReference type="Gene3D" id="3.90.1200.10">
    <property type="match status" value="1"/>
</dbReference>
<keyword evidence="1" id="KW-0472">Membrane</keyword>
<evidence type="ECO:0000313" key="3">
    <source>
        <dbReference type="EMBL" id="GBP88121.1"/>
    </source>
</evidence>
<evidence type="ECO:0000259" key="2">
    <source>
        <dbReference type="SMART" id="SM00587"/>
    </source>
</evidence>
<feature type="transmembrane region" description="Helical" evidence="1">
    <location>
        <begin position="346"/>
        <end position="366"/>
    </location>
</feature>
<dbReference type="Pfam" id="PF02958">
    <property type="entry name" value="EcKL"/>
    <property type="match status" value="1"/>
</dbReference>
<dbReference type="STRING" id="151549.A0A4C1ZH00"/>
<accession>A0A4C1ZH00</accession>
<dbReference type="PANTHER" id="PTHR11012:SF30">
    <property type="entry name" value="PROTEIN KINASE-LIKE DOMAIN-CONTAINING"/>
    <property type="match status" value="1"/>
</dbReference>
<dbReference type="EMBL" id="BGZK01001907">
    <property type="protein sequence ID" value="GBP88121.1"/>
    <property type="molecule type" value="Genomic_DNA"/>
</dbReference>
<evidence type="ECO:0000256" key="1">
    <source>
        <dbReference type="SAM" id="Phobius"/>
    </source>
</evidence>
<proteinExistence type="predicted"/>
<sequence length="418" mass="47825">MKLAPADERYRISGAMTLMFEKEVFVYSLLLKKFSELQQCFPSQCRMIIPRCYFASNDYCKEALVLQNMTSEGYKPYVSNMFLDLDHVIVSLKSIATFHALSFIVKSNDEDFFNKIANECKPLSEKTNKRFMEILRDRLTKVIELFESTSYGCILQKMKIDCAKLIELVGDRGAVKDTVICHGDIWKENIMFKYENNKPVSSCLLDYQTARLSSPAFDFLYLITVSCDSTIRRQHMQELIKIYHGFLSDILLMSNSRVDHIYSLEDFQEDLKAVAPACLIVANTALWLFSGLVIEGHVRSKHPYKNEEEKLKALNSQRILVTFVRKGSTFGWHKKLATRPPGCGRAAVIIDILVGLVTSILVAAYYKRLFAHERLVMAENRNAGEKEEGSGSAKPAHCIIRRQFRAAEFRALYCNAFV</sequence>
<keyword evidence="1" id="KW-1133">Transmembrane helix</keyword>
<comment type="caution">
    <text evidence="3">The sequence shown here is derived from an EMBL/GenBank/DDBJ whole genome shotgun (WGS) entry which is preliminary data.</text>
</comment>
<dbReference type="Proteomes" id="UP000299102">
    <property type="component" value="Unassembled WGS sequence"/>
</dbReference>
<dbReference type="SMART" id="SM00587">
    <property type="entry name" value="CHK"/>
    <property type="match status" value="1"/>
</dbReference>
<evidence type="ECO:0000313" key="4">
    <source>
        <dbReference type="Proteomes" id="UP000299102"/>
    </source>
</evidence>
<dbReference type="AlphaFoldDB" id="A0A4C1ZH00"/>
<gene>
    <name evidence="3" type="primary">dhs-27</name>
    <name evidence="3" type="ORF">EVAR_63929_1</name>
</gene>
<dbReference type="InterPro" id="IPR015897">
    <property type="entry name" value="CHK_kinase-like"/>
</dbReference>
<dbReference type="SUPFAM" id="SSF56112">
    <property type="entry name" value="Protein kinase-like (PK-like)"/>
    <property type="match status" value="1"/>
</dbReference>